<dbReference type="InterPro" id="IPR036412">
    <property type="entry name" value="HAD-like_sf"/>
</dbReference>
<dbReference type="InterPro" id="IPR036420">
    <property type="entry name" value="BRCT_dom_sf"/>
</dbReference>
<dbReference type="Pfam" id="PF00533">
    <property type="entry name" value="BRCT"/>
    <property type="match status" value="1"/>
</dbReference>
<dbReference type="CDD" id="cd17729">
    <property type="entry name" value="BRCT_CTDP1"/>
    <property type="match status" value="1"/>
</dbReference>
<dbReference type="SMART" id="SM00292">
    <property type="entry name" value="BRCT"/>
    <property type="match status" value="1"/>
</dbReference>
<dbReference type="Gene3D" id="3.40.50.1000">
    <property type="entry name" value="HAD superfamily/HAD-like"/>
    <property type="match status" value="1"/>
</dbReference>
<feature type="compositionally biased region" description="Acidic residues" evidence="7">
    <location>
        <begin position="683"/>
        <end position="695"/>
    </location>
</feature>
<keyword evidence="3 6" id="KW-0539">Nucleus</keyword>
<dbReference type="InterPro" id="IPR023214">
    <property type="entry name" value="HAD_sf"/>
</dbReference>
<evidence type="ECO:0000256" key="1">
    <source>
        <dbReference type="ARBA" id="ARBA00004123"/>
    </source>
</evidence>
<evidence type="ECO:0000256" key="6">
    <source>
        <dbReference type="RuleBase" id="RU366066"/>
    </source>
</evidence>
<evidence type="ECO:0000259" key="9">
    <source>
        <dbReference type="PROSITE" id="PS50969"/>
    </source>
</evidence>
<comment type="subcellular location">
    <subcellularLocation>
        <location evidence="1 6">Nucleus</location>
    </subcellularLocation>
</comment>
<feature type="region of interest" description="Disordered" evidence="7">
    <location>
        <begin position="337"/>
        <end position="417"/>
    </location>
</feature>
<sequence length="705" mass="79005">MTKLLAPEDGIVVSWNKRLKGRFLKTNSLLGTFRKKSDGKEVKLKAPDGGGFVTKITIDPECPVSCGEELLSLKPCAHEVVMKDMCAACGGDLRKLHAEEDTTNGFGPKKTLADLPMHANVQAVHSLPELRISEGEAQRAAHEEIQRLHDSRKLVLLVDLDQTVIHTTQNRPKKLTKNTISFQLTRQDPWLWTRLRPFCAKFIHEMSEKYELHIVTFGSRQYAHKIAEILEDQTRRQLNLDSSKSFFSHRILSRDECVDPFHKSGNLEHLFPCGDSMCAIIDDRGDVWRYSPNCILVKKYHFFTDTGDINDPHAFKSTLPPTSQTQHELPDKDKAISSTDAENENVKSPENDAESAKKLESGKNLNSSSDSSSSDLNKSTSGSSEGSGEVQKEDQNTRDSDSRDAAEQLAKVPEEEVDDDKDVYLVRLQEILNDIHEDYYKKYDALTKEQRVPSGYHLPDVRNICVGIRKNILKGCHLVFSGVVPTGCPMEEHRAIKNARAMGAVIHERVQKNTTHLICARPGTAKHNDAKRKANIFVVNPAWLWVTYHEWRRQDEADFEIHTKGTEEEAEELERIARQAKQARRAPRFSIPNVTDSSDALSAEFISQMDKEVEEILSSSDDEDTEMDDFVPGVLNDDNDDGSESGSDAGSVNNAAYDDLAMSDSNSSGASNPPAKRSKLDPEASEEEDDDEWDDNAAALLDDQF</sequence>
<keyword evidence="2 6" id="KW-0378">Hydrolase</keyword>
<feature type="compositionally biased region" description="Low complexity" evidence="7">
    <location>
        <begin position="696"/>
        <end position="705"/>
    </location>
</feature>
<dbReference type="InterPro" id="IPR011947">
    <property type="entry name" value="FCP1_euk"/>
</dbReference>
<feature type="region of interest" description="Disordered" evidence="7">
    <location>
        <begin position="613"/>
        <end position="705"/>
    </location>
</feature>
<dbReference type="NCBIfam" id="TIGR02250">
    <property type="entry name" value="FCP1_euk"/>
    <property type="match status" value="1"/>
</dbReference>
<evidence type="ECO:0000313" key="11">
    <source>
        <dbReference type="Proteomes" id="UP001158576"/>
    </source>
</evidence>
<comment type="function">
    <text evidence="6">This promotes the activity of RNA polymerase II.</text>
</comment>
<comment type="catalytic activity">
    <reaction evidence="5 6">
        <text>O-phospho-L-threonyl-[protein] + H2O = L-threonyl-[protein] + phosphate</text>
        <dbReference type="Rhea" id="RHEA:47004"/>
        <dbReference type="Rhea" id="RHEA-COMP:11060"/>
        <dbReference type="Rhea" id="RHEA-COMP:11605"/>
        <dbReference type="ChEBI" id="CHEBI:15377"/>
        <dbReference type="ChEBI" id="CHEBI:30013"/>
        <dbReference type="ChEBI" id="CHEBI:43474"/>
        <dbReference type="ChEBI" id="CHEBI:61977"/>
        <dbReference type="EC" id="3.1.3.16"/>
    </reaction>
</comment>
<feature type="domain" description="FCP1 homology" evidence="9">
    <location>
        <begin position="149"/>
        <end position="322"/>
    </location>
</feature>
<accession>A0ABN7SJN3</accession>
<dbReference type="EMBL" id="OU015569">
    <property type="protein sequence ID" value="CAG5099174.1"/>
    <property type="molecule type" value="Genomic_DNA"/>
</dbReference>
<feature type="compositionally biased region" description="Low complexity" evidence="7">
    <location>
        <begin position="362"/>
        <end position="389"/>
    </location>
</feature>
<evidence type="ECO:0000256" key="7">
    <source>
        <dbReference type="SAM" id="MobiDB-lite"/>
    </source>
</evidence>
<evidence type="ECO:0000256" key="2">
    <source>
        <dbReference type="ARBA" id="ARBA00022801"/>
    </source>
</evidence>
<gene>
    <name evidence="10" type="ORF">OKIOD_LOCUS7876</name>
</gene>
<feature type="compositionally biased region" description="Basic and acidic residues" evidence="7">
    <location>
        <begin position="390"/>
        <end position="406"/>
    </location>
</feature>
<reference evidence="10 11" key="1">
    <citation type="submission" date="2021-04" db="EMBL/GenBank/DDBJ databases">
        <authorList>
            <person name="Bliznina A."/>
        </authorList>
    </citation>
    <scope>NUCLEOTIDE SEQUENCE [LARGE SCALE GENOMIC DNA]</scope>
</reference>
<dbReference type="SUPFAM" id="SSF52113">
    <property type="entry name" value="BRCT domain"/>
    <property type="match status" value="1"/>
</dbReference>
<dbReference type="EC" id="3.1.3.16" evidence="6"/>
<proteinExistence type="predicted"/>
<dbReference type="PANTHER" id="PTHR23081">
    <property type="entry name" value="RNA POLYMERASE II CTD PHOSPHATASE"/>
    <property type="match status" value="1"/>
</dbReference>
<dbReference type="InterPro" id="IPR004274">
    <property type="entry name" value="FCP1_dom"/>
</dbReference>
<dbReference type="SMART" id="SM00577">
    <property type="entry name" value="CPDc"/>
    <property type="match status" value="1"/>
</dbReference>
<evidence type="ECO:0000259" key="8">
    <source>
        <dbReference type="PROSITE" id="PS50172"/>
    </source>
</evidence>
<keyword evidence="11" id="KW-1185">Reference proteome</keyword>
<dbReference type="SUPFAM" id="SSF56784">
    <property type="entry name" value="HAD-like"/>
    <property type="match status" value="1"/>
</dbReference>
<evidence type="ECO:0000256" key="4">
    <source>
        <dbReference type="ARBA" id="ARBA00047761"/>
    </source>
</evidence>
<evidence type="ECO:0000256" key="5">
    <source>
        <dbReference type="ARBA" id="ARBA00048336"/>
    </source>
</evidence>
<protein>
    <recommendedName>
        <fullName evidence="6">RNA polymerase II subunit A C-terminal domain phosphatase</fullName>
        <ecNumber evidence="6">3.1.3.16</ecNumber>
    </recommendedName>
</protein>
<dbReference type="CDD" id="cd07521">
    <property type="entry name" value="HAD_FCP1-like"/>
    <property type="match status" value="1"/>
</dbReference>
<feature type="domain" description="BRCT" evidence="8">
    <location>
        <begin position="468"/>
        <end position="561"/>
    </location>
</feature>
<dbReference type="PROSITE" id="PS50969">
    <property type="entry name" value="FCP1"/>
    <property type="match status" value="1"/>
</dbReference>
<organism evidence="10 11">
    <name type="scientific">Oikopleura dioica</name>
    <name type="common">Tunicate</name>
    <dbReference type="NCBI Taxonomy" id="34765"/>
    <lineage>
        <taxon>Eukaryota</taxon>
        <taxon>Metazoa</taxon>
        <taxon>Chordata</taxon>
        <taxon>Tunicata</taxon>
        <taxon>Appendicularia</taxon>
        <taxon>Copelata</taxon>
        <taxon>Oikopleuridae</taxon>
        <taxon>Oikopleura</taxon>
    </lineage>
</organism>
<dbReference type="Gene3D" id="1.10.287.10">
    <property type="entry name" value="S15/NS1, RNA-binding"/>
    <property type="match status" value="1"/>
</dbReference>
<evidence type="ECO:0000256" key="3">
    <source>
        <dbReference type="ARBA" id="ARBA00023242"/>
    </source>
</evidence>
<dbReference type="PANTHER" id="PTHR23081:SF36">
    <property type="entry name" value="RNA POLYMERASE II SUBUNIT A C-TERMINAL DOMAIN PHOSPHATASE"/>
    <property type="match status" value="1"/>
</dbReference>
<dbReference type="Gene3D" id="3.40.50.10190">
    <property type="entry name" value="BRCT domain"/>
    <property type="match status" value="1"/>
</dbReference>
<dbReference type="PROSITE" id="PS50172">
    <property type="entry name" value="BRCT"/>
    <property type="match status" value="1"/>
</dbReference>
<feature type="compositionally biased region" description="Acidic residues" evidence="7">
    <location>
        <begin position="613"/>
        <end position="629"/>
    </location>
</feature>
<dbReference type="InterPro" id="IPR001357">
    <property type="entry name" value="BRCT_dom"/>
</dbReference>
<name>A0ABN7SJN3_OIKDI</name>
<evidence type="ECO:0000313" key="10">
    <source>
        <dbReference type="EMBL" id="CAG5099174.1"/>
    </source>
</evidence>
<comment type="catalytic activity">
    <reaction evidence="4 6">
        <text>O-phospho-L-seryl-[protein] + H2O = L-seryl-[protein] + phosphate</text>
        <dbReference type="Rhea" id="RHEA:20629"/>
        <dbReference type="Rhea" id="RHEA-COMP:9863"/>
        <dbReference type="Rhea" id="RHEA-COMP:11604"/>
        <dbReference type="ChEBI" id="CHEBI:15377"/>
        <dbReference type="ChEBI" id="CHEBI:29999"/>
        <dbReference type="ChEBI" id="CHEBI:43474"/>
        <dbReference type="ChEBI" id="CHEBI:83421"/>
        <dbReference type="EC" id="3.1.3.16"/>
    </reaction>
</comment>
<dbReference type="Pfam" id="PF03031">
    <property type="entry name" value="NIF"/>
    <property type="match status" value="1"/>
</dbReference>
<feature type="compositionally biased region" description="Basic and acidic residues" evidence="7">
    <location>
        <begin position="344"/>
        <end position="361"/>
    </location>
</feature>
<dbReference type="InterPro" id="IPR039189">
    <property type="entry name" value="Fcp1"/>
</dbReference>
<dbReference type="Proteomes" id="UP001158576">
    <property type="component" value="Chromosome XSR"/>
</dbReference>